<keyword evidence="3" id="KW-0479">Metal-binding</keyword>
<evidence type="ECO:0000256" key="5">
    <source>
        <dbReference type="ARBA" id="ARBA00022833"/>
    </source>
</evidence>
<proteinExistence type="inferred from homology"/>
<keyword evidence="4 7" id="KW-0863">Zinc-finger</keyword>
<keyword evidence="5" id="KW-0862">Zinc</keyword>
<evidence type="ECO:0000256" key="2">
    <source>
        <dbReference type="ARBA" id="ARBA00010210"/>
    </source>
</evidence>
<accession>A0ABN8BIY0</accession>
<dbReference type="Pfam" id="PF00628">
    <property type="entry name" value="PHD"/>
    <property type="match status" value="1"/>
</dbReference>
<organism evidence="9 10">
    <name type="scientific">Chilo suppressalis</name>
    <name type="common">Asiatic rice borer moth</name>
    <dbReference type="NCBI Taxonomy" id="168631"/>
    <lineage>
        <taxon>Eukaryota</taxon>
        <taxon>Metazoa</taxon>
        <taxon>Ecdysozoa</taxon>
        <taxon>Arthropoda</taxon>
        <taxon>Hexapoda</taxon>
        <taxon>Insecta</taxon>
        <taxon>Pterygota</taxon>
        <taxon>Neoptera</taxon>
        <taxon>Endopterygota</taxon>
        <taxon>Lepidoptera</taxon>
        <taxon>Glossata</taxon>
        <taxon>Ditrysia</taxon>
        <taxon>Pyraloidea</taxon>
        <taxon>Crambidae</taxon>
        <taxon>Crambinae</taxon>
        <taxon>Chilo</taxon>
    </lineage>
</organism>
<evidence type="ECO:0000256" key="6">
    <source>
        <dbReference type="ARBA" id="ARBA00023242"/>
    </source>
</evidence>
<dbReference type="SMART" id="SM00249">
    <property type="entry name" value="PHD"/>
    <property type="match status" value="1"/>
</dbReference>
<comment type="subcellular location">
    <subcellularLocation>
        <location evidence="1">Nucleus</location>
    </subcellularLocation>
</comment>
<dbReference type="EMBL" id="OU963901">
    <property type="protein sequence ID" value="CAH0407418.1"/>
    <property type="molecule type" value="Genomic_DNA"/>
</dbReference>
<evidence type="ECO:0000256" key="7">
    <source>
        <dbReference type="PROSITE-ProRule" id="PRU00146"/>
    </source>
</evidence>
<dbReference type="Proteomes" id="UP001153292">
    <property type="component" value="Chromosome 8"/>
</dbReference>
<dbReference type="PANTHER" id="PTHR10333">
    <property type="entry name" value="INHIBITOR OF GROWTH PROTEIN"/>
    <property type="match status" value="1"/>
</dbReference>
<dbReference type="PROSITE" id="PS01359">
    <property type="entry name" value="ZF_PHD_1"/>
    <property type="match status" value="1"/>
</dbReference>
<name>A0ABN8BIY0_CHISP</name>
<reference evidence="9" key="1">
    <citation type="submission" date="2021-12" db="EMBL/GenBank/DDBJ databases">
        <authorList>
            <person name="King R."/>
        </authorList>
    </citation>
    <scope>NUCLEOTIDE SEQUENCE</scope>
</reference>
<sequence length="143" mass="16618">MRYCSLIMRTAGIERTEATARPRKYTYGCCSATYDEYKDTVCHLLWRHGTESVSCNKCNVRRWQFALHICYVLSYEDIMFEEWAAESSRSIRESIYCYCGKNVPDAPMIGCDGDECEYEWYHYECVGITEAPDGSWLCPTCAK</sequence>
<evidence type="ECO:0000256" key="1">
    <source>
        <dbReference type="ARBA" id="ARBA00004123"/>
    </source>
</evidence>
<dbReference type="InterPro" id="IPR013083">
    <property type="entry name" value="Znf_RING/FYVE/PHD"/>
</dbReference>
<dbReference type="Gene3D" id="3.30.40.10">
    <property type="entry name" value="Zinc/RING finger domain, C3HC4 (zinc finger)"/>
    <property type="match status" value="1"/>
</dbReference>
<dbReference type="InterPro" id="IPR019786">
    <property type="entry name" value="Zinc_finger_PHD-type_CS"/>
</dbReference>
<evidence type="ECO:0000256" key="3">
    <source>
        <dbReference type="ARBA" id="ARBA00022723"/>
    </source>
</evidence>
<comment type="similarity">
    <text evidence="2">Belongs to the ING family.</text>
</comment>
<dbReference type="InterPro" id="IPR028651">
    <property type="entry name" value="ING_fam"/>
</dbReference>
<dbReference type="InterPro" id="IPR019787">
    <property type="entry name" value="Znf_PHD-finger"/>
</dbReference>
<evidence type="ECO:0000259" key="8">
    <source>
        <dbReference type="PROSITE" id="PS50016"/>
    </source>
</evidence>
<dbReference type="InterPro" id="IPR001965">
    <property type="entry name" value="Znf_PHD"/>
</dbReference>
<keyword evidence="10" id="KW-1185">Reference proteome</keyword>
<protein>
    <recommendedName>
        <fullName evidence="8">PHD-type domain-containing protein</fullName>
    </recommendedName>
</protein>
<keyword evidence="6" id="KW-0539">Nucleus</keyword>
<gene>
    <name evidence="9" type="ORF">CHILSU_LOCUS10816</name>
</gene>
<evidence type="ECO:0000256" key="4">
    <source>
        <dbReference type="ARBA" id="ARBA00022771"/>
    </source>
</evidence>
<dbReference type="SUPFAM" id="SSF57903">
    <property type="entry name" value="FYVE/PHD zinc finger"/>
    <property type="match status" value="1"/>
</dbReference>
<evidence type="ECO:0000313" key="10">
    <source>
        <dbReference type="Proteomes" id="UP001153292"/>
    </source>
</evidence>
<feature type="domain" description="PHD-type" evidence="8">
    <location>
        <begin position="94"/>
        <end position="143"/>
    </location>
</feature>
<dbReference type="InterPro" id="IPR011011">
    <property type="entry name" value="Znf_FYVE_PHD"/>
</dbReference>
<dbReference type="PROSITE" id="PS50016">
    <property type="entry name" value="ZF_PHD_2"/>
    <property type="match status" value="1"/>
</dbReference>
<evidence type="ECO:0000313" key="9">
    <source>
        <dbReference type="EMBL" id="CAH0407418.1"/>
    </source>
</evidence>